<dbReference type="GO" id="GO:0046983">
    <property type="term" value="F:protein dimerization activity"/>
    <property type="evidence" value="ECO:0007669"/>
    <property type="project" value="InterPro"/>
</dbReference>
<reference evidence="3 4" key="1">
    <citation type="submission" date="2019-07" db="EMBL/GenBank/DDBJ databases">
        <title>De Novo Assembly of kiwifruit Actinidia rufa.</title>
        <authorList>
            <person name="Sugita-Konishi S."/>
            <person name="Sato K."/>
            <person name="Mori E."/>
            <person name="Abe Y."/>
            <person name="Kisaki G."/>
            <person name="Hamano K."/>
            <person name="Suezawa K."/>
            <person name="Otani M."/>
            <person name="Fukuda T."/>
            <person name="Manabe T."/>
            <person name="Gomi K."/>
            <person name="Tabuchi M."/>
            <person name="Akimitsu K."/>
            <person name="Kataoka I."/>
        </authorList>
    </citation>
    <scope>NUCLEOTIDE SEQUENCE [LARGE SCALE GENOMIC DNA]</scope>
    <source>
        <strain evidence="4">cv. Fuchu</strain>
    </source>
</reference>
<dbReference type="InterPro" id="IPR007021">
    <property type="entry name" value="DUF659"/>
</dbReference>
<keyword evidence="4" id="KW-1185">Reference proteome</keyword>
<dbReference type="PANTHER" id="PTHR32166">
    <property type="entry name" value="OSJNBA0013A04.12 PROTEIN"/>
    <property type="match status" value="1"/>
</dbReference>
<dbReference type="SUPFAM" id="SSF53098">
    <property type="entry name" value="Ribonuclease H-like"/>
    <property type="match status" value="1"/>
</dbReference>
<protein>
    <submittedName>
        <fullName evidence="3">HAT transposon superfamily protein</fullName>
    </submittedName>
</protein>
<organism evidence="3 4">
    <name type="scientific">Actinidia rufa</name>
    <dbReference type="NCBI Taxonomy" id="165716"/>
    <lineage>
        <taxon>Eukaryota</taxon>
        <taxon>Viridiplantae</taxon>
        <taxon>Streptophyta</taxon>
        <taxon>Embryophyta</taxon>
        <taxon>Tracheophyta</taxon>
        <taxon>Spermatophyta</taxon>
        <taxon>Magnoliopsida</taxon>
        <taxon>eudicotyledons</taxon>
        <taxon>Gunneridae</taxon>
        <taxon>Pentapetalae</taxon>
        <taxon>asterids</taxon>
        <taxon>Ericales</taxon>
        <taxon>Actinidiaceae</taxon>
        <taxon>Actinidia</taxon>
    </lineage>
</organism>
<dbReference type="InterPro" id="IPR008906">
    <property type="entry name" value="HATC_C_dom"/>
</dbReference>
<feature type="domain" description="DUF659" evidence="1">
    <location>
        <begin position="199"/>
        <end position="351"/>
    </location>
</feature>
<evidence type="ECO:0000259" key="1">
    <source>
        <dbReference type="Pfam" id="PF04937"/>
    </source>
</evidence>
<proteinExistence type="predicted"/>
<accession>A0A7J0FF17</accession>
<dbReference type="InterPro" id="IPR012337">
    <property type="entry name" value="RNaseH-like_sf"/>
</dbReference>
<dbReference type="Pfam" id="PF05699">
    <property type="entry name" value="Dimer_Tnp_hAT"/>
    <property type="match status" value="1"/>
</dbReference>
<dbReference type="Pfam" id="PF04937">
    <property type="entry name" value="DUF659"/>
    <property type="match status" value="1"/>
</dbReference>
<evidence type="ECO:0000313" key="4">
    <source>
        <dbReference type="Proteomes" id="UP000585474"/>
    </source>
</evidence>
<evidence type="ECO:0000259" key="2">
    <source>
        <dbReference type="Pfam" id="PF05699"/>
    </source>
</evidence>
<sequence length="710" mass="80302">MSRNEISININDHGTALDDHKRRVKCNYCGKVVSGFTRLKCHLGGIRGDVAPCGEVPTDVMGLMRNKLLEKKRGNLSKEVGELYHPDLPWKRNWCPQSNGVKDAEQDMVQPVESGGKKHVKFNSISENSVPEVFSFPKGNICSQTTPSAMEELSSHQFQKCIARFFYETGIDFSAAKSSSFQRMVNATLDCGHIEFRIPSCRELKGWILQDEVKEMQQYVNEIRNSWASTGCSILLDGWIDEKGRNLISILVDCPQGPIYLRSLDISGALGNINALQQLFDEVIMEVGADNVIQIITYSTSACMEAVGKQLMEKYRTFFWTVSASHCLELMLEKMGMMDLIKGILEKAKTITKFIYSRATVLKLMRNHTCGCDLVKPSKIRSAMPFLTLENIVSEKENLGKMFGSSEWSTSIWASSREGKEVTDLVADCSFWTGATVVLKATIPLVRVLYLIHEDDKPLLGYIYETIDQAKETIKDEFKNKKAQYTPFWNAIDEIWNNHLHSPLHSAGYFLNPSLFYSSDFFTDAEVASGLLCCIVRMVEGKHVQDLVSLQVDEYRAANGHFGQGSTFDRRSSTSPALWWSRYGGQCPELQRLAIRILSQTCDGASRYQLKRSLAEKLLTKGRNYIEQQRFNDLTFVHYNLQLRNFESGVSSDILAEDIDPMDDWIVDEAQDHVVLENCEPTWMELDKTTPSRVHIEAGSSSFLPKEEPS</sequence>
<dbReference type="EMBL" id="BJWL01000011">
    <property type="protein sequence ID" value="GFY97294.1"/>
    <property type="molecule type" value="Genomic_DNA"/>
</dbReference>
<comment type="caution">
    <text evidence="3">The sequence shown here is derived from an EMBL/GenBank/DDBJ whole genome shotgun (WGS) entry which is preliminary data.</text>
</comment>
<evidence type="ECO:0000313" key="3">
    <source>
        <dbReference type="EMBL" id="GFY97294.1"/>
    </source>
</evidence>
<dbReference type="AlphaFoldDB" id="A0A7J0FF17"/>
<feature type="domain" description="HAT C-terminal dimerisation" evidence="2">
    <location>
        <begin position="569"/>
        <end position="641"/>
    </location>
</feature>
<dbReference type="PANTHER" id="PTHR32166:SF63">
    <property type="entry name" value="HAT TRANSPOSON SUPERFAMILY PROTEIN"/>
    <property type="match status" value="1"/>
</dbReference>
<dbReference type="OrthoDB" id="1741262at2759"/>
<name>A0A7J0FF17_9ERIC</name>
<dbReference type="Proteomes" id="UP000585474">
    <property type="component" value="Unassembled WGS sequence"/>
</dbReference>
<gene>
    <name evidence="3" type="ORF">Acr_11g0016000</name>
</gene>